<evidence type="ECO:0000256" key="1">
    <source>
        <dbReference type="SAM" id="Coils"/>
    </source>
</evidence>
<dbReference type="Gene3D" id="2.70.70.10">
    <property type="entry name" value="Glucose Permease (Domain IIA)"/>
    <property type="match status" value="1"/>
</dbReference>
<dbReference type="Pfam" id="PF01551">
    <property type="entry name" value="Peptidase_M23"/>
    <property type="match status" value="1"/>
</dbReference>
<dbReference type="InterPro" id="IPR016047">
    <property type="entry name" value="M23ase_b-sheet_dom"/>
</dbReference>
<dbReference type="EMBL" id="VGIY01000010">
    <property type="protein sequence ID" value="MBM3316400.1"/>
    <property type="molecule type" value="Genomic_DNA"/>
</dbReference>
<dbReference type="InterPro" id="IPR011055">
    <property type="entry name" value="Dup_hybrid_motif"/>
</dbReference>
<comment type="caution">
    <text evidence="3">The sequence shown here is derived from an EMBL/GenBank/DDBJ whole genome shotgun (WGS) entry which is preliminary data.</text>
</comment>
<protein>
    <submittedName>
        <fullName evidence="3">Peptidoglycan DD-metalloendopeptidase family protein</fullName>
    </submittedName>
</protein>
<dbReference type="SUPFAM" id="SSF51261">
    <property type="entry name" value="Duplicated hybrid motif"/>
    <property type="match status" value="1"/>
</dbReference>
<dbReference type="InterPro" id="IPR050570">
    <property type="entry name" value="Cell_wall_metabolism_enzyme"/>
</dbReference>
<feature type="domain" description="M23ase beta-sheet core" evidence="2">
    <location>
        <begin position="134"/>
        <end position="228"/>
    </location>
</feature>
<evidence type="ECO:0000313" key="4">
    <source>
        <dbReference type="Proteomes" id="UP000748308"/>
    </source>
</evidence>
<sequence length="237" mass="25137">MGLTALLVVILVGAVTAGRQMRMAARASALRAENADFRRQLSRMAEMEDRVRSLEATRRALVQLIGAGDENGRYLEPPATAAGSVWAGATHAAADPDSVLSEEQLAGMRSILRLAPLRGPKTRSFGRIGSTGYLHTGTDIAADVGAEITSPGDGVASFVGGDEIMGQLLVISHEKGIDTMYGHNSRILVKVGDGISVGQTIALVGNTGRSTAPHLHFEVHLNGKPIDPELVYPDYWQ</sequence>
<feature type="coiled-coil region" evidence="1">
    <location>
        <begin position="37"/>
        <end position="64"/>
    </location>
</feature>
<organism evidence="3 4">
    <name type="scientific">Eiseniibacteriota bacterium</name>
    <dbReference type="NCBI Taxonomy" id="2212470"/>
    <lineage>
        <taxon>Bacteria</taxon>
        <taxon>Candidatus Eiseniibacteriota</taxon>
    </lineage>
</organism>
<dbReference type="CDD" id="cd12797">
    <property type="entry name" value="M23_peptidase"/>
    <property type="match status" value="1"/>
</dbReference>
<evidence type="ECO:0000313" key="3">
    <source>
        <dbReference type="EMBL" id="MBM3316400.1"/>
    </source>
</evidence>
<reference evidence="3" key="1">
    <citation type="submission" date="2019-03" db="EMBL/GenBank/DDBJ databases">
        <title>Lake Tanganyika Metagenome-Assembled Genomes (MAGs).</title>
        <authorList>
            <person name="Tran P."/>
        </authorList>
    </citation>
    <scope>NUCLEOTIDE SEQUENCE</scope>
    <source>
        <strain evidence="3">M_DeepCast_400m_m2_100</strain>
    </source>
</reference>
<keyword evidence="1" id="KW-0175">Coiled coil</keyword>
<dbReference type="Proteomes" id="UP000748308">
    <property type="component" value="Unassembled WGS sequence"/>
</dbReference>
<proteinExistence type="predicted"/>
<gene>
    <name evidence="3" type="ORF">FJY75_00970</name>
</gene>
<dbReference type="PANTHER" id="PTHR21666:SF270">
    <property type="entry name" value="MUREIN HYDROLASE ACTIVATOR ENVC"/>
    <property type="match status" value="1"/>
</dbReference>
<evidence type="ECO:0000259" key="2">
    <source>
        <dbReference type="Pfam" id="PF01551"/>
    </source>
</evidence>
<dbReference type="AlphaFoldDB" id="A0A937X6D5"/>
<dbReference type="PANTHER" id="PTHR21666">
    <property type="entry name" value="PEPTIDASE-RELATED"/>
    <property type="match status" value="1"/>
</dbReference>
<accession>A0A937X6D5</accession>
<dbReference type="GO" id="GO:0004222">
    <property type="term" value="F:metalloendopeptidase activity"/>
    <property type="evidence" value="ECO:0007669"/>
    <property type="project" value="TreeGrafter"/>
</dbReference>
<name>A0A937X6D5_UNCEI</name>